<name>A0A1T4KFS4_9SPIR</name>
<dbReference type="InterPro" id="IPR002826">
    <property type="entry name" value="MptE-like"/>
</dbReference>
<gene>
    <name evidence="2" type="ORF">SAMN02745152_00132</name>
</gene>
<dbReference type="Pfam" id="PF01973">
    <property type="entry name" value="MptE-like"/>
    <property type="match status" value="1"/>
</dbReference>
<dbReference type="OrthoDB" id="304932at2"/>
<dbReference type="Proteomes" id="UP000190395">
    <property type="component" value="Unassembled WGS sequence"/>
</dbReference>
<dbReference type="PANTHER" id="PTHR41786:SF1">
    <property type="entry name" value="6-HYDROXYMETHYLPTERIN DIPHOSPHOKINASE MPTE-LIKE DOMAIN-CONTAINING PROTEIN"/>
    <property type="match status" value="1"/>
</dbReference>
<reference evidence="2 3" key="1">
    <citation type="submission" date="2017-02" db="EMBL/GenBank/DDBJ databases">
        <authorList>
            <person name="Peterson S.W."/>
        </authorList>
    </citation>
    <scope>NUCLEOTIDE SEQUENCE [LARGE SCALE GENOMIC DNA]</scope>
    <source>
        <strain evidence="2 3">ATCC BAA-909</strain>
    </source>
</reference>
<keyword evidence="3" id="KW-1185">Reference proteome</keyword>
<evidence type="ECO:0000313" key="2">
    <source>
        <dbReference type="EMBL" id="SJZ41260.1"/>
    </source>
</evidence>
<sequence>MNFDFFNAKNGEQTCRLNGKYFHSAYAPSKEAQTFCNSIECTFKPSCVIILEPALSFCAAFLRKNFPSVELIAIRFTDVFCKTDSLWDKVFYFFQTENFAQKLYSALGEEKILSALILDWPGSKNIFPEISNSAWKEIKTAVLTARDVLYTREKFAKRWFLNSLAFCKFGQDFYSLCRIKKDILVTASGPSLSSSLKNIKKYRENFFLIAVSSSLSVLLYNKIFPDLVISTDGGFWAKKHLELNGEDLKKLKNTVFALTDEANCPKDILQNQKILPLAYQSSIGEKIFTDSKIEFLPALRNGTVSGTAAAFALRLTQKNVYFCGLDLAENSGFQHARPNMLEKNSQNKDFRLETKEKRQVSSRFNSKGSLEIYRSWFKNQGKNFRERLFRVSDHYNFSEKLGQIKDLSWEELVFDKKNADFDSTTEVFFKTKNSAEKKEFESRFLKILESGDFDGELFPLESILLAREFDEEKKNGQKLKIQQKKAELAEKIRRLFDE</sequence>
<dbReference type="RefSeq" id="WP_159443456.1">
    <property type="nucleotide sequence ID" value="NZ_FUXC01000001.1"/>
</dbReference>
<dbReference type="STRING" id="225004.SAMN02745152_00132"/>
<accession>A0A1T4KFS4</accession>
<dbReference type="PANTHER" id="PTHR41786">
    <property type="entry name" value="MOTILITY ACCESSORY FACTOR MAF"/>
    <property type="match status" value="1"/>
</dbReference>
<dbReference type="AlphaFoldDB" id="A0A1T4KFS4"/>
<feature type="domain" description="6-hydroxymethylpterin diphosphokinase MptE-like" evidence="1">
    <location>
        <begin position="178"/>
        <end position="330"/>
    </location>
</feature>
<protein>
    <recommendedName>
        <fullName evidence="1">6-hydroxymethylpterin diphosphokinase MptE-like domain-containing protein</fullName>
    </recommendedName>
</protein>
<evidence type="ECO:0000259" key="1">
    <source>
        <dbReference type="Pfam" id="PF01973"/>
    </source>
</evidence>
<dbReference type="GeneID" id="303366412"/>
<dbReference type="EMBL" id="FUXC01000001">
    <property type="protein sequence ID" value="SJZ41260.1"/>
    <property type="molecule type" value="Genomic_DNA"/>
</dbReference>
<evidence type="ECO:0000313" key="3">
    <source>
        <dbReference type="Proteomes" id="UP000190395"/>
    </source>
</evidence>
<proteinExistence type="predicted"/>
<organism evidence="2 3">
    <name type="scientific">Treponema berlinense</name>
    <dbReference type="NCBI Taxonomy" id="225004"/>
    <lineage>
        <taxon>Bacteria</taxon>
        <taxon>Pseudomonadati</taxon>
        <taxon>Spirochaetota</taxon>
        <taxon>Spirochaetia</taxon>
        <taxon>Spirochaetales</taxon>
        <taxon>Treponemataceae</taxon>
        <taxon>Treponema</taxon>
    </lineage>
</organism>